<comment type="caution">
    <text evidence="8">The sequence shown here is derived from an EMBL/GenBank/DDBJ whole genome shotgun (WGS) entry which is preliminary data.</text>
</comment>
<evidence type="ECO:0000256" key="3">
    <source>
        <dbReference type="ARBA" id="ARBA00022989"/>
    </source>
</evidence>
<feature type="transmembrane region" description="Helical" evidence="6">
    <location>
        <begin position="117"/>
        <end position="137"/>
    </location>
</feature>
<proteinExistence type="predicted"/>
<feature type="transmembrane region" description="Helical" evidence="6">
    <location>
        <begin position="75"/>
        <end position="96"/>
    </location>
</feature>
<dbReference type="Proteomes" id="UP000009877">
    <property type="component" value="Unassembled WGS sequence"/>
</dbReference>
<comment type="subcellular location">
    <subcellularLocation>
        <location evidence="1">Endomembrane system</location>
        <topology evidence="1">Multi-pass membrane protein</topology>
    </subcellularLocation>
</comment>
<dbReference type="RefSeq" id="WP_006214153.1">
    <property type="nucleotide sequence ID" value="NZ_ANHZ02000005.1"/>
</dbReference>
<keyword evidence="9" id="KW-1185">Reference proteome</keyword>
<name>M2XDQ0_9MICC</name>
<evidence type="ECO:0000256" key="6">
    <source>
        <dbReference type="SAM" id="Phobius"/>
    </source>
</evidence>
<dbReference type="InterPro" id="IPR003807">
    <property type="entry name" value="DUF202"/>
</dbReference>
<feature type="domain" description="DUF202" evidence="7">
    <location>
        <begin position="39"/>
        <end position="102"/>
    </location>
</feature>
<dbReference type="GO" id="GO:0012505">
    <property type="term" value="C:endomembrane system"/>
    <property type="evidence" value="ECO:0007669"/>
    <property type="project" value="UniProtKB-SubCell"/>
</dbReference>
<dbReference type="AlphaFoldDB" id="M2XDQ0"/>
<evidence type="ECO:0000259" key="7">
    <source>
        <dbReference type="Pfam" id="PF02656"/>
    </source>
</evidence>
<protein>
    <recommendedName>
        <fullName evidence="7">DUF202 domain-containing protein</fullName>
    </recommendedName>
</protein>
<evidence type="ECO:0000256" key="1">
    <source>
        <dbReference type="ARBA" id="ARBA00004127"/>
    </source>
</evidence>
<evidence type="ECO:0000256" key="5">
    <source>
        <dbReference type="SAM" id="MobiDB-lite"/>
    </source>
</evidence>
<reference evidence="8 9" key="1">
    <citation type="journal article" date="2014" name="Genome Announc.">
        <title>Draft Genome Sequence of Kocuria palustris PEL.</title>
        <authorList>
            <person name="Sharma G."/>
            <person name="Khatri I."/>
            <person name="Subramanian S."/>
        </authorList>
    </citation>
    <scope>NUCLEOTIDE SEQUENCE [LARGE SCALE GENOMIC DNA]</scope>
    <source>
        <strain evidence="8 9">PEL</strain>
    </source>
</reference>
<evidence type="ECO:0000256" key="4">
    <source>
        <dbReference type="ARBA" id="ARBA00023136"/>
    </source>
</evidence>
<accession>M2XDQ0</accession>
<keyword evidence="3 6" id="KW-1133">Transmembrane helix</keyword>
<evidence type="ECO:0000256" key="2">
    <source>
        <dbReference type="ARBA" id="ARBA00022692"/>
    </source>
</evidence>
<dbReference type="Pfam" id="PF02656">
    <property type="entry name" value="DUF202"/>
    <property type="match status" value="1"/>
</dbReference>
<dbReference type="EMBL" id="ANHZ02000005">
    <property type="protein sequence ID" value="EME37226.1"/>
    <property type="molecule type" value="Genomic_DNA"/>
</dbReference>
<evidence type="ECO:0000313" key="8">
    <source>
        <dbReference type="EMBL" id="EME37226.1"/>
    </source>
</evidence>
<feature type="region of interest" description="Disordered" evidence="5">
    <location>
        <begin position="1"/>
        <end position="45"/>
    </location>
</feature>
<dbReference type="STRING" id="71999.KPaMU14_11430"/>
<gene>
    <name evidence="8" type="ORF">C884_02140</name>
</gene>
<evidence type="ECO:0000313" key="9">
    <source>
        <dbReference type="Proteomes" id="UP000009877"/>
    </source>
</evidence>
<organism evidence="8 9">
    <name type="scientific">Kocuria palustris PEL</name>
    <dbReference type="NCBI Taxonomy" id="1236550"/>
    <lineage>
        <taxon>Bacteria</taxon>
        <taxon>Bacillati</taxon>
        <taxon>Actinomycetota</taxon>
        <taxon>Actinomycetes</taxon>
        <taxon>Micrococcales</taxon>
        <taxon>Micrococcaceae</taxon>
        <taxon>Kocuria</taxon>
    </lineage>
</organism>
<feature type="transmembrane region" description="Helical" evidence="6">
    <location>
        <begin position="50"/>
        <end position="69"/>
    </location>
</feature>
<keyword evidence="2 6" id="KW-0812">Transmembrane</keyword>
<sequence>MHSRTRPNDGGQPRRFDAADGPIATRSSRRSRERPTHDDPGLQPERTSLAWGRTLLALVVAAALLLRWLPPHGLAAVLPLTAAAVLALGIWLRQGLRYRRGARSVALESSAPDPLEILAISAAVVVLGALSLLTILLS</sequence>
<keyword evidence="4 6" id="KW-0472">Membrane</keyword>